<name>A0A7W3QJ80_ACTNM</name>
<evidence type="ECO:0000259" key="2">
    <source>
        <dbReference type="Pfam" id="PF14062"/>
    </source>
</evidence>
<dbReference type="InterPro" id="IPR025349">
    <property type="entry name" value="DUF4253"/>
</dbReference>
<dbReference type="Pfam" id="PF14062">
    <property type="entry name" value="DUF4253"/>
    <property type="match status" value="1"/>
</dbReference>
<dbReference type="Proteomes" id="UP000572680">
    <property type="component" value="Unassembled WGS sequence"/>
</dbReference>
<dbReference type="AlphaFoldDB" id="A0A7W3QJ80"/>
<evidence type="ECO:0000313" key="4">
    <source>
        <dbReference type="Proteomes" id="UP000572680"/>
    </source>
</evidence>
<sequence>MAFESLPPGLPPGRPVTPAPEFTDERWAGRPVLWVSDEPVAGCGELWMRLYEQREETGLYPLMLETLLGAPERPWHAGEFGHVPVRAVDALDAGEVLRHWWEPWPEPWPGLADAGAERSDPDAAARALARRFSSGGDRLIGLVPAARGADTLAECGWRGRLGRSHDAGRVAAVVRSWEERFGARVVMAGPDTLDLSVAAPPRTPEHARRVAAEHLAFRPDYFDLDDLDAYAEELVDDAYWAFLWHWWD</sequence>
<feature type="domain" description="DUF4253" evidence="2">
    <location>
        <begin position="140"/>
        <end position="244"/>
    </location>
</feature>
<comment type="caution">
    <text evidence="3">The sequence shown here is derived from an EMBL/GenBank/DDBJ whole genome shotgun (WGS) entry which is preliminary data.</text>
</comment>
<feature type="region of interest" description="Disordered" evidence="1">
    <location>
        <begin position="1"/>
        <end position="22"/>
    </location>
</feature>
<feature type="compositionally biased region" description="Pro residues" evidence="1">
    <location>
        <begin position="8"/>
        <end position="18"/>
    </location>
</feature>
<gene>
    <name evidence="3" type="ORF">HNR61_000827</name>
</gene>
<evidence type="ECO:0000256" key="1">
    <source>
        <dbReference type="SAM" id="MobiDB-lite"/>
    </source>
</evidence>
<reference evidence="3 4" key="1">
    <citation type="submission" date="2020-08" db="EMBL/GenBank/DDBJ databases">
        <title>Genomic Encyclopedia of Type Strains, Phase IV (KMG-IV): sequencing the most valuable type-strain genomes for metagenomic binning, comparative biology and taxonomic classification.</title>
        <authorList>
            <person name="Goeker M."/>
        </authorList>
    </citation>
    <scope>NUCLEOTIDE SEQUENCE [LARGE SCALE GENOMIC DNA]</scope>
    <source>
        <strain evidence="3 4">DSM 44197</strain>
    </source>
</reference>
<proteinExistence type="predicted"/>
<accession>A0A7W3QJ80</accession>
<organism evidence="3 4">
    <name type="scientific">Actinomadura namibiensis</name>
    <dbReference type="NCBI Taxonomy" id="182080"/>
    <lineage>
        <taxon>Bacteria</taxon>
        <taxon>Bacillati</taxon>
        <taxon>Actinomycetota</taxon>
        <taxon>Actinomycetes</taxon>
        <taxon>Streptosporangiales</taxon>
        <taxon>Thermomonosporaceae</taxon>
        <taxon>Actinomadura</taxon>
    </lineage>
</organism>
<dbReference type="RefSeq" id="WP_182841710.1">
    <property type="nucleotide sequence ID" value="NZ_BAAALP010000003.1"/>
</dbReference>
<evidence type="ECO:0000313" key="3">
    <source>
        <dbReference type="EMBL" id="MBA8949229.1"/>
    </source>
</evidence>
<protein>
    <recommendedName>
        <fullName evidence="2">DUF4253 domain-containing protein</fullName>
    </recommendedName>
</protein>
<keyword evidence="4" id="KW-1185">Reference proteome</keyword>
<dbReference type="EMBL" id="JACJIA010000001">
    <property type="protein sequence ID" value="MBA8949229.1"/>
    <property type="molecule type" value="Genomic_DNA"/>
</dbReference>